<dbReference type="PANTHER" id="PTHR31435">
    <property type="entry name" value="PROTEIN NATD1"/>
    <property type="match status" value="1"/>
</dbReference>
<keyword evidence="3" id="KW-1185">Reference proteome</keyword>
<gene>
    <name evidence="2" type="ORF">SAMN05421665_3433</name>
</gene>
<sequence length="96" mass="10649">MSDLSVMHEENGNKGRYYIVHGSGKSELTYSVVSSKQVIADHTEVASGHEGEGVGLMLLREFVADARSKGFQILPLCPFVNAQRRKHPEWSDVFSV</sequence>
<evidence type="ECO:0000313" key="2">
    <source>
        <dbReference type="EMBL" id="SIT91643.1"/>
    </source>
</evidence>
<dbReference type="InterPro" id="IPR031165">
    <property type="entry name" value="GNAT_YJDJ"/>
</dbReference>
<dbReference type="RefSeq" id="WP_242654489.1">
    <property type="nucleotide sequence ID" value="NZ_FTPR01000004.1"/>
</dbReference>
<dbReference type="AlphaFoldDB" id="A0A1R3XMC4"/>
<dbReference type="Gene3D" id="3.40.630.30">
    <property type="match status" value="1"/>
</dbReference>
<dbReference type="InterPro" id="IPR016181">
    <property type="entry name" value="Acyl_CoA_acyltransferase"/>
</dbReference>
<protein>
    <recommendedName>
        <fullName evidence="1">N-acetyltransferase domain-containing protein</fullName>
    </recommendedName>
</protein>
<dbReference type="Pfam" id="PF14542">
    <property type="entry name" value="Acetyltransf_CG"/>
    <property type="match status" value="1"/>
</dbReference>
<dbReference type="InterPro" id="IPR045057">
    <property type="entry name" value="Gcn5-rel_NAT"/>
</dbReference>
<accession>A0A1R3XMC4</accession>
<evidence type="ECO:0000313" key="3">
    <source>
        <dbReference type="Proteomes" id="UP000186997"/>
    </source>
</evidence>
<evidence type="ECO:0000259" key="1">
    <source>
        <dbReference type="PROSITE" id="PS51729"/>
    </source>
</evidence>
<organism evidence="2 3">
    <name type="scientific">Yoonia rosea</name>
    <dbReference type="NCBI Taxonomy" id="287098"/>
    <lineage>
        <taxon>Bacteria</taxon>
        <taxon>Pseudomonadati</taxon>
        <taxon>Pseudomonadota</taxon>
        <taxon>Alphaproteobacteria</taxon>
        <taxon>Rhodobacterales</taxon>
        <taxon>Paracoccaceae</taxon>
        <taxon>Yoonia</taxon>
    </lineage>
</organism>
<name>A0A1R3XMC4_9RHOB</name>
<proteinExistence type="predicted"/>
<dbReference type="STRING" id="287098.SAMN05421665_3433"/>
<dbReference type="SUPFAM" id="SSF55729">
    <property type="entry name" value="Acyl-CoA N-acyltransferases (Nat)"/>
    <property type="match status" value="1"/>
</dbReference>
<dbReference type="EMBL" id="FTPR01000004">
    <property type="protein sequence ID" value="SIT91643.1"/>
    <property type="molecule type" value="Genomic_DNA"/>
</dbReference>
<feature type="domain" description="N-acetyltransferase" evidence="1">
    <location>
        <begin position="9"/>
        <end position="95"/>
    </location>
</feature>
<reference evidence="3" key="1">
    <citation type="submission" date="2017-01" db="EMBL/GenBank/DDBJ databases">
        <authorList>
            <person name="Varghese N."/>
            <person name="Submissions S."/>
        </authorList>
    </citation>
    <scope>NUCLEOTIDE SEQUENCE [LARGE SCALE GENOMIC DNA]</scope>
    <source>
        <strain evidence="3">DSM 29591</strain>
    </source>
</reference>
<dbReference type="PROSITE" id="PS51729">
    <property type="entry name" value="GNAT_YJDJ"/>
    <property type="match status" value="1"/>
</dbReference>
<dbReference type="Proteomes" id="UP000186997">
    <property type="component" value="Unassembled WGS sequence"/>
</dbReference>
<dbReference type="PANTHER" id="PTHR31435:SF10">
    <property type="entry name" value="BSR4717 PROTEIN"/>
    <property type="match status" value="1"/>
</dbReference>